<dbReference type="Proteomes" id="UP000839888">
    <property type="component" value="Unassembled WGS sequence"/>
</dbReference>
<dbReference type="InterPro" id="IPR024534">
    <property type="entry name" value="JetD_C"/>
</dbReference>
<organism evidence="2">
    <name type="scientific">Salmonella enterica subsp. enterica serovar Telelkebir</name>
    <dbReference type="NCBI Taxonomy" id="1967657"/>
    <lineage>
        <taxon>Bacteria</taxon>
        <taxon>Pseudomonadati</taxon>
        <taxon>Pseudomonadota</taxon>
        <taxon>Gammaproteobacteria</taxon>
        <taxon>Enterobacterales</taxon>
        <taxon>Enterobacteriaceae</taxon>
        <taxon>Salmonella</taxon>
    </lineage>
</organism>
<dbReference type="GO" id="GO:0003677">
    <property type="term" value="F:DNA binding"/>
    <property type="evidence" value="ECO:0007669"/>
    <property type="project" value="InterPro"/>
</dbReference>
<accession>A0A610C234</accession>
<name>A0A610C234_SALET</name>
<proteinExistence type="predicted"/>
<dbReference type="SUPFAM" id="SSF56726">
    <property type="entry name" value="DNA topoisomerase IV, alpha subunit"/>
    <property type="match status" value="1"/>
</dbReference>
<dbReference type="RefSeq" id="WP_079900522.1">
    <property type="nucleotide sequence ID" value="NZ_MZCV01000045.1"/>
</dbReference>
<dbReference type="Gene3D" id="3.40.1360.10">
    <property type="match status" value="1"/>
</dbReference>
<feature type="domain" description="Wadjet protein JetD C-terminal" evidence="1">
    <location>
        <begin position="263"/>
        <end position="348"/>
    </location>
</feature>
<evidence type="ECO:0000259" key="1">
    <source>
        <dbReference type="Pfam" id="PF09983"/>
    </source>
</evidence>
<dbReference type="InterPro" id="IPR036078">
    <property type="entry name" value="Spo11/TopoVI_A_sf"/>
</dbReference>
<dbReference type="AlphaFoldDB" id="A0A610C234"/>
<evidence type="ECO:0000313" key="2">
    <source>
        <dbReference type="EMBL" id="ECV5351076.1"/>
    </source>
</evidence>
<comment type="caution">
    <text evidence="2">The sequence shown here is derived from an EMBL/GenBank/DDBJ whole genome shotgun (WGS) entry which is preliminary data.</text>
</comment>
<gene>
    <name evidence="2" type="ORF">F2J48_16000</name>
</gene>
<dbReference type="GO" id="GO:0005694">
    <property type="term" value="C:chromosome"/>
    <property type="evidence" value="ECO:0007669"/>
    <property type="project" value="InterPro"/>
</dbReference>
<dbReference type="EMBL" id="AAKTLN010000016">
    <property type="protein sequence ID" value="ECV5351076.1"/>
    <property type="molecule type" value="Genomic_DNA"/>
</dbReference>
<protein>
    <recommendedName>
        <fullName evidence="1">Wadjet protein JetD C-terminal domain-containing protein</fullName>
    </recommendedName>
</protein>
<dbReference type="Pfam" id="PF09983">
    <property type="entry name" value="JetD_C"/>
    <property type="match status" value="1"/>
</dbReference>
<reference evidence="2" key="1">
    <citation type="submission" date="2019-09" db="EMBL/GenBank/DDBJ databases">
        <authorList>
            <person name="Ashton P.M."/>
            <person name="Dallman T."/>
            <person name="Nair S."/>
            <person name="De Pinna E."/>
            <person name="Peters T."/>
            <person name="Grant K."/>
        </authorList>
    </citation>
    <scope>NUCLEOTIDE SEQUENCE [LARGE SCALE GENOMIC DNA]</scope>
    <source>
        <strain evidence="2">800692</strain>
    </source>
</reference>
<sequence length="414" mass="47684">MNKTTRRILEHIARQINHPGMPPKEASITLTSKRFEYYFGLSIKERLTVHEELQVLFERYKCATVLFGPVALGEVASVHAIDITRPRLFLEAAGVQCLYDEIERACKQLALLRTTSDWLQVIIDKAQYDWRQGRQAYGVKPCDIVRLTDAIRLLDWLGNNEQMRIPDIRTLSVVLFNDTKRIEAISGIIVRLYRPRLPEYLLNADNDQILDFLGIRKFSPLIRFKGSFKVVMASGSIDCTDVSPYIGFPPDAIKGIHPVQYPGYILFIENETTFNRYTRDIIDNGWVIYTNGFPSRSWTAIFRELVIQSNPGTPVYHWGDIDIGGYRILVHMQSILGIDLHPFRMLPTAEQFTDDETKLISVNRLHSIISDVDSHSIQNMAKKLLILNKKIEYVPWVEQERLKLVSPQSFENSD</sequence>